<name>A0AAW1N0T0_POPJA</name>
<accession>A0AAW1N0T0</accession>
<evidence type="ECO:0000313" key="3">
    <source>
        <dbReference type="Proteomes" id="UP001458880"/>
    </source>
</evidence>
<feature type="compositionally biased region" description="Acidic residues" evidence="1">
    <location>
        <begin position="22"/>
        <end position="31"/>
    </location>
</feature>
<dbReference type="AlphaFoldDB" id="A0AAW1N0T0"/>
<feature type="region of interest" description="Disordered" evidence="1">
    <location>
        <begin position="1"/>
        <end position="83"/>
    </location>
</feature>
<reference evidence="2 3" key="1">
    <citation type="journal article" date="2024" name="BMC Genomics">
        <title>De novo assembly and annotation of Popillia japonica's genome with initial clues to its potential as an invasive pest.</title>
        <authorList>
            <person name="Cucini C."/>
            <person name="Boschi S."/>
            <person name="Funari R."/>
            <person name="Cardaioli E."/>
            <person name="Iannotti N."/>
            <person name="Marturano G."/>
            <person name="Paoli F."/>
            <person name="Bruttini M."/>
            <person name="Carapelli A."/>
            <person name="Frati F."/>
            <person name="Nardi F."/>
        </authorList>
    </citation>
    <scope>NUCLEOTIDE SEQUENCE [LARGE SCALE GENOMIC DNA]</scope>
    <source>
        <strain evidence="2">DMR45628</strain>
    </source>
</reference>
<sequence>MQKELVDALYESDEDLGRNVNDGEDEEEPNDETSSSEMDYQETGDEESDEQEGSDDSDANDEPPGHSQTSGWKSCLSSVYVTK</sequence>
<evidence type="ECO:0000256" key="1">
    <source>
        <dbReference type="SAM" id="MobiDB-lite"/>
    </source>
</evidence>
<gene>
    <name evidence="2" type="ORF">QE152_g1998</name>
</gene>
<comment type="caution">
    <text evidence="2">The sequence shown here is derived from an EMBL/GenBank/DDBJ whole genome shotgun (WGS) entry which is preliminary data.</text>
</comment>
<evidence type="ECO:0000313" key="2">
    <source>
        <dbReference type="EMBL" id="KAK9753493.1"/>
    </source>
</evidence>
<dbReference type="Proteomes" id="UP001458880">
    <property type="component" value="Unassembled WGS sequence"/>
</dbReference>
<dbReference type="EMBL" id="JASPKY010000013">
    <property type="protein sequence ID" value="KAK9753493.1"/>
    <property type="molecule type" value="Genomic_DNA"/>
</dbReference>
<proteinExistence type="predicted"/>
<feature type="compositionally biased region" description="Polar residues" evidence="1">
    <location>
        <begin position="66"/>
        <end position="83"/>
    </location>
</feature>
<keyword evidence="3" id="KW-1185">Reference proteome</keyword>
<feature type="compositionally biased region" description="Acidic residues" evidence="1">
    <location>
        <begin position="39"/>
        <end position="61"/>
    </location>
</feature>
<organism evidence="2 3">
    <name type="scientific">Popillia japonica</name>
    <name type="common">Japanese beetle</name>
    <dbReference type="NCBI Taxonomy" id="7064"/>
    <lineage>
        <taxon>Eukaryota</taxon>
        <taxon>Metazoa</taxon>
        <taxon>Ecdysozoa</taxon>
        <taxon>Arthropoda</taxon>
        <taxon>Hexapoda</taxon>
        <taxon>Insecta</taxon>
        <taxon>Pterygota</taxon>
        <taxon>Neoptera</taxon>
        <taxon>Endopterygota</taxon>
        <taxon>Coleoptera</taxon>
        <taxon>Polyphaga</taxon>
        <taxon>Scarabaeiformia</taxon>
        <taxon>Scarabaeidae</taxon>
        <taxon>Rutelinae</taxon>
        <taxon>Popillia</taxon>
    </lineage>
</organism>
<protein>
    <submittedName>
        <fullName evidence="2">Uncharacterized protein</fullName>
    </submittedName>
</protein>